<reference evidence="2" key="1">
    <citation type="submission" date="2022-08" db="UniProtKB">
        <authorList>
            <consortium name="EnsemblMetazoa"/>
        </authorList>
    </citation>
    <scope>IDENTIFICATION</scope>
    <source>
        <strain evidence="2">EBRO</strain>
    </source>
</reference>
<feature type="compositionally biased region" description="Pro residues" evidence="1">
    <location>
        <begin position="181"/>
        <end position="193"/>
    </location>
</feature>
<name>A0A182IPI7_ANOAO</name>
<evidence type="ECO:0000256" key="1">
    <source>
        <dbReference type="SAM" id="MobiDB-lite"/>
    </source>
</evidence>
<organism evidence="2">
    <name type="scientific">Anopheles atroparvus</name>
    <name type="common">European mosquito</name>
    <dbReference type="NCBI Taxonomy" id="41427"/>
    <lineage>
        <taxon>Eukaryota</taxon>
        <taxon>Metazoa</taxon>
        <taxon>Ecdysozoa</taxon>
        <taxon>Arthropoda</taxon>
        <taxon>Hexapoda</taxon>
        <taxon>Insecta</taxon>
        <taxon>Pterygota</taxon>
        <taxon>Neoptera</taxon>
        <taxon>Endopterygota</taxon>
        <taxon>Diptera</taxon>
        <taxon>Nematocera</taxon>
        <taxon>Culicoidea</taxon>
        <taxon>Culicidae</taxon>
        <taxon>Anophelinae</taxon>
        <taxon>Anopheles</taxon>
    </lineage>
</organism>
<dbReference type="EnsemblMetazoa" id="AATE003014-RA">
    <property type="protein sequence ID" value="AATE003014-PA.1"/>
    <property type="gene ID" value="AATE003014"/>
</dbReference>
<proteinExistence type="predicted"/>
<accession>A0A182IPI7</accession>
<feature type="compositionally biased region" description="Low complexity" evidence="1">
    <location>
        <begin position="194"/>
        <end position="203"/>
    </location>
</feature>
<sequence length="222" mass="21953">MIPPGVPGCCCCCCCCCCAPPPSDPHSFSSFFTATCGLFIGKGFCATPGGHIPAPPELLADGAAHPDPPTGATVPATMAAALPFHTFAPSAPTEGPPTMGPPPPPAPPALPLSSSSIHVPPRLFAGTQGTAGLGGCCGCWFGADPLRRFVSHNSVPLFIICGFQPPPPLGPPSALLAPPVAAAPPPPTPPAATPPAVEEAAAPGGSGEPGSANVGDWYEMLE</sequence>
<evidence type="ECO:0000313" key="2">
    <source>
        <dbReference type="EnsemblMetazoa" id="AATE003014-PA.1"/>
    </source>
</evidence>
<feature type="region of interest" description="Disordered" evidence="1">
    <location>
        <begin position="180"/>
        <end position="222"/>
    </location>
</feature>
<feature type="compositionally biased region" description="Pro residues" evidence="1">
    <location>
        <begin position="94"/>
        <end position="109"/>
    </location>
</feature>
<protein>
    <submittedName>
        <fullName evidence="2">Uncharacterized protein</fullName>
    </submittedName>
</protein>
<feature type="region of interest" description="Disordered" evidence="1">
    <location>
        <begin position="90"/>
        <end position="109"/>
    </location>
</feature>
<dbReference type="AlphaFoldDB" id="A0A182IPI7"/>
<dbReference type="VEuPathDB" id="VectorBase:AATE003014"/>